<evidence type="ECO:0000313" key="3">
    <source>
        <dbReference type="EMBL" id="KAL3375464.1"/>
    </source>
</evidence>
<protein>
    <submittedName>
        <fullName evidence="3">Uncharacterized protein</fullName>
    </submittedName>
</protein>
<keyword evidence="2" id="KW-0472">Membrane</keyword>
<keyword evidence="2" id="KW-0812">Transmembrane</keyword>
<sequence length="102" mass="10977">KNFHSFSSSLNQQPPHPPPSPFFRRQWLPPAGGSRLSSFPLISLRLSFLSPFLFFFFFSPLFAGTPPAASGQQLQQLAALRLESTAAAGADGTASVTAARRA</sequence>
<gene>
    <name evidence="3" type="ORF">AABB24_006770</name>
</gene>
<evidence type="ECO:0000313" key="4">
    <source>
        <dbReference type="Proteomes" id="UP001627284"/>
    </source>
</evidence>
<evidence type="ECO:0000256" key="2">
    <source>
        <dbReference type="SAM" id="Phobius"/>
    </source>
</evidence>
<accession>A0ABD2V345</accession>
<dbReference type="AlphaFoldDB" id="A0ABD2V345"/>
<name>A0ABD2V345_9SOLN</name>
<comment type="caution">
    <text evidence="3">The sequence shown here is derived from an EMBL/GenBank/DDBJ whole genome shotgun (WGS) entry which is preliminary data.</text>
</comment>
<organism evidence="3 4">
    <name type="scientific">Solanum stoloniferum</name>
    <dbReference type="NCBI Taxonomy" id="62892"/>
    <lineage>
        <taxon>Eukaryota</taxon>
        <taxon>Viridiplantae</taxon>
        <taxon>Streptophyta</taxon>
        <taxon>Embryophyta</taxon>
        <taxon>Tracheophyta</taxon>
        <taxon>Spermatophyta</taxon>
        <taxon>Magnoliopsida</taxon>
        <taxon>eudicotyledons</taxon>
        <taxon>Gunneridae</taxon>
        <taxon>Pentapetalae</taxon>
        <taxon>asterids</taxon>
        <taxon>lamiids</taxon>
        <taxon>Solanales</taxon>
        <taxon>Solanaceae</taxon>
        <taxon>Solanoideae</taxon>
        <taxon>Solaneae</taxon>
        <taxon>Solanum</taxon>
    </lineage>
</organism>
<evidence type="ECO:0000256" key="1">
    <source>
        <dbReference type="SAM" id="MobiDB-lite"/>
    </source>
</evidence>
<dbReference type="EMBL" id="JBJKTR010000003">
    <property type="protein sequence ID" value="KAL3375464.1"/>
    <property type="molecule type" value="Genomic_DNA"/>
</dbReference>
<feature type="region of interest" description="Disordered" evidence="1">
    <location>
        <begin position="1"/>
        <end position="25"/>
    </location>
</feature>
<keyword evidence="4" id="KW-1185">Reference proteome</keyword>
<dbReference type="Proteomes" id="UP001627284">
    <property type="component" value="Unassembled WGS sequence"/>
</dbReference>
<feature type="non-terminal residue" evidence="3">
    <location>
        <position position="1"/>
    </location>
</feature>
<proteinExistence type="predicted"/>
<feature type="transmembrane region" description="Helical" evidence="2">
    <location>
        <begin position="42"/>
        <end position="63"/>
    </location>
</feature>
<reference evidence="3 4" key="1">
    <citation type="submission" date="2024-05" db="EMBL/GenBank/DDBJ databases">
        <title>De novo assembly of an allotetraploid wild potato.</title>
        <authorList>
            <person name="Hosaka A.J."/>
        </authorList>
    </citation>
    <scope>NUCLEOTIDE SEQUENCE [LARGE SCALE GENOMIC DNA]</scope>
    <source>
        <tissue evidence="3">Young leaves</tissue>
    </source>
</reference>
<keyword evidence="2" id="KW-1133">Transmembrane helix</keyword>